<evidence type="ECO:0000256" key="1">
    <source>
        <dbReference type="SAM" id="SignalP"/>
    </source>
</evidence>
<dbReference type="Proteomes" id="UP000680865">
    <property type="component" value="Unassembled WGS sequence"/>
</dbReference>
<feature type="signal peptide" evidence="1">
    <location>
        <begin position="1"/>
        <end position="28"/>
    </location>
</feature>
<accession>A0A919VZQ2</accession>
<feature type="chain" id="PRO_5036932358" description="Secreted protein" evidence="1">
    <location>
        <begin position="29"/>
        <end position="117"/>
    </location>
</feature>
<keyword evidence="3" id="KW-1185">Reference proteome</keyword>
<evidence type="ECO:0000313" key="3">
    <source>
        <dbReference type="Proteomes" id="UP000680865"/>
    </source>
</evidence>
<sequence>MIRKLLAGVGVAVALTVASVLPGSVAQAAPQRAASVQTAATAEDGTVYLWQCVQAGGAGITNLYGGAPSQTGMWCHAFLPQGYLLPIALDPEYGYCLPGTTLSINWGIFISYTCKPV</sequence>
<evidence type="ECO:0000313" key="2">
    <source>
        <dbReference type="EMBL" id="GIM82382.1"/>
    </source>
</evidence>
<comment type="caution">
    <text evidence="2">The sequence shown here is derived from an EMBL/GenBank/DDBJ whole genome shotgun (WGS) entry which is preliminary data.</text>
</comment>
<gene>
    <name evidence="2" type="ORF">Aco04nite_81230</name>
</gene>
<proteinExistence type="predicted"/>
<organism evidence="2 3">
    <name type="scientific">Winogradskya consettensis</name>
    <dbReference type="NCBI Taxonomy" id="113560"/>
    <lineage>
        <taxon>Bacteria</taxon>
        <taxon>Bacillati</taxon>
        <taxon>Actinomycetota</taxon>
        <taxon>Actinomycetes</taxon>
        <taxon>Micromonosporales</taxon>
        <taxon>Micromonosporaceae</taxon>
        <taxon>Winogradskya</taxon>
    </lineage>
</organism>
<reference evidence="2" key="1">
    <citation type="submission" date="2021-03" db="EMBL/GenBank/DDBJ databases">
        <title>Whole genome shotgun sequence of Actinoplanes consettensis NBRC 14913.</title>
        <authorList>
            <person name="Komaki H."/>
            <person name="Tamura T."/>
        </authorList>
    </citation>
    <scope>NUCLEOTIDE SEQUENCE</scope>
    <source>
        <strain evidence="2">NBRC 14913</strain>
    </source>
</reference>
<name>A0A919VZQ2_9ACTN</name>
<dbReference type="RefSeq" id="WP_213002505.1">
    <property type="nucleotide sequence ID" value="NZ_BAAATW010000002.1"/>
</dbReference>
<dbReference type="EMBL" id="BOQP01000051">
    <property type="protein sequence ID" value="GIM82382.1"/>
    <property type="molecule type" value="Genomic_DNA"/>
</dbReference>
<evidence type="ECO:0008006" key="4">
    <source>
        <dbReference type="Google" id="ProtNLM"/>
    </source>
</evidence>
<keyword evidence="1" id="KW-0732">Signal</keyword>
<protein>
    <recommendedName>
        <fullName evidence="4">Secreted protein</fullName>
    </recommendedName>
</protein>
<dbReference type="AlphaFoldDB" id="A0A919VZQ2"/>